<organism evidence="2">
    <name type="scientific">Anopheles darlingi</name>
    <name type="common">Mosquito</name>
    <dbReference type="NCBI Taxonomy" id="43151"/>
    <lineage>
        <taxon>Eukaryota</taxon>
        <taxon>Metazoa</taxon>
        <taxon>Ecdysozoa</taxon>
        <taxon>Arthropoda</taxon>
        <taxon>Hexapoda</taxon>
        <taxon>Insecta</taxon>
        <taxon>Pterygota</taxon>
        <taxon>Neoptera</taxon>
        <taxon>Endopterygota</taxon>
        <taxon>Diptera</taxon>
        <taxon>Nematocera</taxon>
        <taxon>Culicoidea</taxon>
        <taxon>Culicidae</taxon>
        <taxon>Anophelinae</taxon>
        <taxon>Anopheles</taxon>
    </lineage>
</organism>
<accession>A0A2M4DQ62</accession>
<reference evidence="2" key="1">
    <citation type="submission" date="2018-01" db="EMBL/GenBank/DDBJ databases">
        <title>An insight into the sialome of Amazonian anophelines.</title>
        <authorList>
            <person name="Ribeiro J.M."/>
            <person name="Scarpassa V."/>
            <person name="Calvo E."/>
        </authorList>
    </citation>
    <scope>NUCLEOTIDE SEQUENCE</scope>
</reference>
<name>A0A2M4DQ62_ANODA</name>
<evidence type="ECO:0000256" key="1">
    <source>
        <dbReference type="SAM" id="SignalP"/>
    </source>
</evidence>
<protein>
    <submittedName>
        <fullName evidence="2">Putative secreted protein</fullName>
    </submittedName>
</protein>
<keyword evidence="1" id="KW-0732">Signal</keyword>
<sequence>MATCQLMLLPRFGIALPLGVAYRLRCGEGLPAMHPYARMLSPPFGLWREVKKEEQRSLTNVWTTLRGTRDGVFGTNRKRVTKSRALVCASERASPSVGRSVPAQNIHVECSAAAIIKP</sequence>
<feature type="signal peptide" evidence="1">
    <location>
        <begin position="1"/>
        <end position="21"/>
    </location>
</feature>
<dbReference type="EMBL" id="GGFL01015516">
    <property type="protein sequence ID" value="MBW79694.1"/>
    <property type="molecule type" value="Transcribed_RNA"/>
</dbReference>
<dbReference type="AlphaFoldDB" id="A0A2M4DQ62"/>
<evidence type="ECO:0000313" key="2">
    <source>
        <dbReference type="EMBL" id="MBW79694.1"/>
    </source>
</evidence>
<proteinExistence type="predicted"/>
<feature type="chain" id="PRO_5015005755" evidence="1">
    <location>
        <begin position="22"/>
        <end position="118"/>
    </location>
</feature>